<evidence type="ECO:0000256" key="1">
    <source>
        <dbReference type="ARBA" id="ARBA00006479"/>
    </source>
</evidence>
<comment type="similarity">
    <text evidence="1">Belongs to the ROK (NagC/XylR) family.</text>
</comment>
<dbReference type="EMBL" id="SNYF01000005">
    <property type="protein sequence ID" value="TDQ18968.1"/>
    <property type="molecule type" value="Genomic_DNA"/>
</dbReference>
<dbReference type="RefSeq" id="WP_133552855.1">
    <property type="nucleotide sequence ID" value="NZ_SNYF01000005.1"/>
</dbReference>
<accession>A0A4R6T724</accession>
<gene>
    <name evidence="2" type="ORF">DFQ04_0779</name>
</gene>
<protein>
    <submittedName>
        <fullName evidence="2">Polyphosphate glucokinase</fullName>
    </submittedName>
</protein>
<sequence length="219" mass="23960">MKVLVIDIGGSNIKILATDQPERIKIPSGADFKPEELVPLVKDAAKDWVYDVISIGFPGVVKHGKIFADPVNMGTGWKGFDFAKAFGKPVKIINDAAMQALGSYEGGKLLFMGFGTGLGTAMVFEDLILPLEGGHLPFKMGTFETHVGNAAMKKLGKNKWKEMVAKTIEHFTHCFQPDEIVLGGGNSKLLDEIPENCRLGSNKNAFTGGFRLWEREYKV</sequence>
<dbReference type="InterPro" id="IPR000600">
    <property type="entry name" value="ROK"/>
</dbReference>
<proteinExistence type="inferred from homology"/>
<organism evidence="2 3">
    <name type="scientific">Algoriphagus boseongensis</name>
    <dbReference type="NCBI Taxonomy" id="1442587"/>
    <lineage>
        <taxon>Bacteria</taxon>
        <taxon>Pseudomonadati</taxon>
        <taxon>Bacteroidota</taxon>
        <taxon>Cytophagia</taxon>
        <taxon>Cytophagales</taxon>
        <taxon>Cyclobacteriaceae</taxon>
        <taxon>Algoriphagus</taxon>
    </lineage>
</organism>
<dbReference type="Proteomes" id="UP000294535">
    <property type="component" value="Unassembled WGS sequence"/>
</dbReference>
<dbReference type="SUPFAM" id="SSF53067">
    <property type="entry name" value="Actin-like ATPase domain"/>
    <property type="match status" value="1"/>
</dbReference>
<dbReference type="GO" id="GO:0016301">
    <property type="term" value="F:kinase activity"/>
    <property type="evidence" value="ECO:0007669"/>
    <property type="project" value="UniProtKB-KW"/>
</dbReference>
<dbReference type="PANTHER" id="PTHR18964:SF149">
    <property type="entry name" value="BIFUNCTIONAL UDP-N-ACETYLGLUCOSAMINE 2-EPIMERASE_N-ACETYLMANNOSAMINE KINASE"/>
    <property type="match status" value="1"/>
</dbReference>
<dbReference type="Gene3D" id="3.30.420.40">
    <property type="match status" value="2"/>
</dbReference>
<dbReference type="OrthoDB" id="849313at2"/>
<dbReference type="AlphaFoldDB" id="A0A4R6T724"/>
<evidence type="ECO:0000313" key="3">
    <source>
        <dbReference type="Proteomes" id="UP000294535"/>
    </source>
</evidence>
<keyword evidence="2" id="KW-0808">Transferase</keyword>
<reference evidence="2 3" key="1">
    <citation type="submission" date="2019-03" db="EMBL/GenBank/DDBJ databases">
        <title>Genomic Encyclopedia of Type Strains, Phase III (KMG-III): the genomes of soil and plant-associated and newly described type strains.</title>
        <authorList>
            <person name="Whitman W."/>
        </authorList>
    </citation>
    <scope>NUCLEOTIDE SEQUENCE [LARGE SCALE GENOMIC DNA]</scope>
    <source>
        <strain evidence="2 3">CECT 8446</strain>
    </source>
</reference>
<name>A0A4R6T724_9BACT</name>
<dbReference type="InterPro" id="IPR043129">
    <property type="entry name" value="ATPase_NBD"/>
</dbReference>
<dbReference type="PANTHER" id="PTHR18964">
    <property type="entry name" value="ROK (REPRESSOR, ORF, KINASE) FAMILY"/>
    <property type="match status" value="1"/>
</dbReference>
<keyword evidence="3" id="KW-1185">Reference proteome</keyword>
<comment type="caution">
    <text evidence="2">The sequence shown here is derived from an EMBL/GenBank/DDBJ whole genome shotgun (WGS) entry which is preliminary data.</text>
</comment>
<keyword evidence="2" id="KW-0418">Kinase</keyword>
<evidence type="ECO:0000313" key="2">
    <source>
        <dbReference type="EMBL" id="TDQ18968.1"/>
    </source>
</evidence>